<evidence type="ECO:0000256" key="2">
    <source>
        <dbReference type="SAM" id="SignalP"/>
    </source>
</evidence>
<feature type="region of interest" description="Disordered" evidence="1">
    <location>
        <begin position="90"/>
        <end position="143"/>
    </location>
</feature>
<feature type="chain" id="PRO_5046642303" evidence="2">
    <location>
        <begin position="22"/>
        <end position="143"/>
    </location>
</feature>
<protein>
    <submittedName>
        <fullName evidence="3">Uncharacterized protein</fullName>
    </submittedName>
</protein>
<reference evidence="3 4" key="1">
    <citation type="submission" date="2017-05" db="EMBL/GenBank/DDBJ databases">
        <authorList>
            <person name="Varghese N."/>
            <person name="Submissions S."/>
        </authorList>
    </citation>
    <scope>NUCLEOTIDE SEQUENCE [LARGE SCALE GENOMIC DNA]</scope>
    <source>
        <strain evidence="3 4">DSM 26001</strain>
    </source>
</reference>
<evidence type="ECO:0000256" key="1">
    <source>
        <dbReference type="SAM" id="MobiDB-lite"/>
    </source>
</evidence>
<dbReference type="Proteomes" id="UP001158049">
    <property type="component" value="Unassembled WGS sequence"/>
</dbReference>
<comment type="caution">
    <text evidence="3">The sequence shown here is derived from an EMBL/GenBank/DDBJ whole genome shotgun (WGS) entry which is preliminary data.</text>
</comment>
<gene>
    <name evidence="3" type="ORF">SAMN06295970_102434</name>
</gene>
<proteinExistence type="predicted"/>
<feature type="compositionally biased region" description="Polar residues" evidence="1">
    <location>
        <begin position="96"/>
        <end position="105"/>
    </location>
</feature>
<name>A0ABY1PWY6_9BURK</name>
<feature type="signal peptide" evidence="2">
    <location>
        <begin position="1"/>
        <end position="21"/>
    </location>
</feature>
<evidence type="ECO:0000313" key="4">
    <source>
        <dbReference type="Proteomes" id="UP001158049"/>
    </source>
</evidence>
<dbReference type="EMBL" id="FXUL01000002">
    <property type="protein sequence ID" value="SMP50299.1"/>
    <property type="molecule type" value="Genomic_DNA"/>
</dbReference>
<evidence type="ECO:0000313" key="3">
    <source>
        <dbReference type="EMBL" id="SMP50299.1"/>
    </source>
</evidence>
<keyword evidence="2" id="KW-0732">Signal</keyword>
<keyword evidence="4" id="KW-1185">Reference proteome</keyword>
<organism evidence="3 4">
    <name type="scientific">Noviherbaspirillum suwonense</name>
    <dbReference type="NCBI Taxonomy" id="1224511"/>
    <lineage>
        <taxon>Bacteria</taxon>
        <taxon>Pseudomonadati</taxon>
        <taxon>Pseudomonadota</taxon>
        <taxon>Betaproteobacteria</taxon>
        <taxon>Burkholderiales</taxon>
        <taxon>Oxalobacteraceae</taxon>
        <taxon>Noviherbaspirillum</taxon>
    </lineage>
</organism>
<accession>A0ABY1PWY6</accession>
<sequence length="143" mass="14873">MMRRLMLPILAAMLLAGPAHAADAADATAAAGGMFSRPVVLRGTLGDAQIQMKLQPKSDPAEGIEGEYIVFGRSGQILLAGETESGGLLMEESENGTDVSGQWEGQQDGAAVRGTWQSADGSVSKPFVLTPMDSAASPVRSQR</sequence>